<sequence>MPRQDLQQAPKPKEEKSKKKADTKPKDEEGEEKTKAQKEPKPGKAKEQKPETAPKDQADKAQQKAPEKGKNQKESKQQDSKQDQKQQDPKQQGKKPQDQKASSETEKGQKETATGTQNSKSQTSQPSKATATANTKPAQPAGHTQQGQIPDAAPEPVFLVDERPSKKRKEPERGTQSQEWADFLMLDTSSKQAAESLVPTPAIATAALPTTMNFTTQKPELFSEATLPPPASEVTARTLEELEKKSAHLKELLTVGRDPDILAEKVDLQAESNSSSSKAKQKREKQKQKQLAKAVPDIRVQDLAPAGSQQPPAGVSQSDTSEKSMRQFFPRGSRVDRLKCEPVTSSRMRVDSPHPRKDGLLLEDWDDEGDDDDEEGSESEDDRKAVEGEDVEEKRRLLRERSAQIVGRKRRNQKTRIVRRCDPDPAPSKGCGDPRCEHCGKACTKKANETKAAADETRRRLARRCRRREVTIIPLSVNERQGRGLNFRVNHFPVMSREEV</sequence>
<organism evidence="2 3">
    <name type="scientific">Symbiodinium necroappetens</name>
    <dbReference type="NCBI Taxonomy" id="1628268"/>
    <lineage>
        <taxon>Eukaryota</taxon>
        <taxon>Sar</taxon>
        <taxon>Alveolata</taxon>
        <taxon>Dinophyceae</taxon>
        <taxon>Suessiales</taxon>
        <taxon>Symbiodiniaceae</taxon>
        <taxon>Symbiodinium</taxon>
    </lineage>
</organism>
<feature type="compositionally biased region" description="Polar residues" evidence="1">
    <location>
        <begin position="307"/>
        <end position="319"/>
    </location>
</feature>
<gene>
    <name evidence="2" type="ORF">SNEC2469_LOCUS30497</name>
</gene>
<dbReference type="Proteomes" id="UP000601435">
    <property type="component" value="Unassembled WGS sequence"/>
</dbReference>
<feature type="compositionally biased region" description="Basic residues" evidence="1">
    <location>
        <begin position="279"/>
        <end position="290"/>
    </location>
</feature>
<name>A0A813BG64_9DINO</name>
<feature type="compositionally biased region" description="Basic residues" evidence="1">
    <location>
        <begin position="407"/>
        <end position="418"/>
    </location>
</feature>
<protein>
    <submittedName>
        <fullName evidence="2">Uncharacterized protein</fullName>
    </submittedName>
</protein>
<dbReference type="EMBL" id="CAJNJA010071252">
    <property type="protein sequence ID" value="CAE7903286.1"/>
    <property type="molecule type" value="Genomic_DNA"/>
</dbReference>
<feature type="region of interest" description="Disordered" evidence="1">
    <location>
        <begin position="405"/>
        <end position="433"/>
    </location>
</feature>
<evidence type="ECO:0000313" key="2">
    <source>
        <dbReference type="EMBL" id="CAE7903286.1"/>
    </source>
</evidence>
<feature type="compositionally biased region" description="Acidic residues" evidence="1">
    <location>
        <begin position="361"/>
        <end position="380"/>
    </location>
</feature>
<dbReference type="AlphaFoldDB" id="A0A813BG64"/>
<feature type="compositionally biased region" description="Basic and acidic residues" evidence="1">
    <location>
        <begin position="348"/>
        <end position="360"/>
    </location>
</feature>
<evidence type="ECO:0000256" key="1">
    <source>
        <dbReference type="SAM" id="MobiDB-lite"/>
    </source>
</evidence>
<feature type="compositionally biased region" description="Polar residues" evidence="1">
    <location>
        <begin position="111"/>
        <end position="148"/>
    </location>
</feature>
<reference evidence="2" key="1">
    <citation type="submission" date="2021-02" db="EMBL/GenBank/DDBJ databases">
        <authorList>
            <person name="Dougan E. K."/>
            <person name="Rhodes N."/>
            <person name="Thang M."/>
            <person name="Chan C."/>
        </authorList>
    </citation>
    <scope>NUCLEOTIDE SEQUENCE</scope>
</reference>
<feature type="region of interest" description="Disordered" evidence="1">
    <location>
        <begin position="1"/>
        <end position="179"/>
    </location>
</feature>
<feature type="compositionally biased region" description="Basic and acidic residues" evidence="1">
    <location>
        <begin position="381"/>
        <end position="393"/>
    </location>
</feature>
<evidence type="ECO:0000313" key="3">
    <source>
        <dbReference type="Proteomes" id="UP000601435"/>
    </source>
</evidence>
<keyword evidence="3" id="KW-1185">Reference proteome</keyword>
<feature type="region of interest" description="Disordered" evidence="1">
    <location>
        <begin position="266"/>
        <end position="393"/>
    </location>
</feature>
<dbReference type="OrthoDB" id="439906at2759"/>
<feature type="compositionally biased region" description="Basic and acidic residues" evidence="1">
    <location>
        <begin position="160"/>
        <end position="173"/>
    </location>
</feature>
<feature type="compositionally biased region" description="Basic and acidic residues" evidence="1">
    <location>
        <begin position="11"/>
        <end position="88"/>
    </location>
</feature>
<accession>A0A813BG64</accession>
<comment type="caution">
    <text evidence="2">The sequence shown here is derived from an EMBL/GenBank/DDBJ whole genome shotgun (WGS) entry which is preliminary data.</text>
</comment>
<proteinExistence type="predicted"/>
<feature type="compositionally biased region" description="Basic and acidic residues" evidence="1">
    <location>
        <begin position="95"/>
        <end position="110"/>
    </location>
</feature>